<keyword evidence="2" id="KW-1185">Reference proteome</keyword>
<reference evidence="1 2" key="1">
    <citation type="journal article" date="2019" name="Int. J. Syst. Evol. Microbiol.">
        <title>The Global Catalogue of Microorganisms (GCM) 10K type strain sequencing project: providing services to taxonomists for standard genome sequencing and annotation.</title>
        <authorList>
            <consortium name="The Broad Institute Genomics Platform"/>
            <consortium name="The Broad Institute Genome Sequencing Center for Infectious Disease"/>
            <person name="Wu L."/>
            <person name="Ma J."/>
        </authorList>
    </citation>
    <scope>NUCLEOTIDE SEQUENCE [LARGE SCALE GENOMIC DNA]</scope>
    <source>
        <strain evidence="1 2">JCM 13595</strain>
    </source>
</reference>
<dbReference type="Proteomes" id="UP001501461">
    <property type="component" value="Unassembled WGS sequence"/>
</dbReference>
<sequence length="62" mass="7130">MMYTTQTQAVQQIEATLKNAGLDHSNYDVLTIADEYHQENNNYDNIDQNTEMVLTIAEDHVL</sequence>
<protein>
    <submittedName>
        <fullName evidence="1">Uncharacterized protein</fullName>
    </submittedName>
</protein>
<comment type="caution">
    <text evidence="1">The sequence shown here is derived from an EMBL/GenBank/DDBJ whole genome shotgun (WGS) entry which is preliminary data.</text>
</comment>
<name>A0ABN2U7Q6_9MICC</name>
<evidence type="ECO:0000313" key="2">
    <source>
        <dbReference type="Proteomes" id="UP001501461"/>
    </source>
</evidence>
<organism evidence="1 2">
    <name type="scientific">Yaniella flava</name>
    <dbReference type="NCBI Taxonomy" id="287930"/>
    <lineage>
        <taxon>Bacteria</taxon>
        <taxon>Bacillati</taxon>
        <taxon>Actinomycetota</taxon>
        <taxon>Actinomycetes</taxon>
        <taxon>Micrococcales</taxon>
        <taxon>Micrococcaceae</taxon>
        <taxon>Yaniella</taxon>
    </lineage>
</organism>
<dbReference type="RefSeq" id="WP_343956425.1">
    <property type="nucleotide sequence ID" value="NZ_BAAAMN010000014.1"/>
</dbReference>
<evidence type="ECO:0000313" key="1">
    <source>
        <dbReference type="EMBL" id="GAA2031009.1"/>
    </source>
</evidence>
<gene>
    <name evidence="1" type="ORF">GCM10009720_09110</name>
</gene>
<accession>A0ABN2U7Q6</accession>
<dbReference type="EMBL" id="BAAAMN010000014">
    <property type="protein sequence ID" value="GAA2031009.1"/>
    <property type="molecule type" value="Genomic_DNA"/>
</dbReference>
<proteinExistence type="predicted"/>